<evidence type="ECO:0000259" key="3">
    <source>
        <dbReference type="PROSITE" id="PS50879"/>
    </source>
</evidence>
<dbReference type="InterPro" id="IPR012337">
    <property type="entry name" value="RNaseH-like_sf"/>
</dbReference>
<proteinExistence type="predicted"/>
<protein>
    <submittedName>
        <fullName evidence="4">Uncharacterized protein</fullName>
    </submittedName>
</protein>
<dbReference type="SUPFAM" id="SSF53335">
    <property type="entry name" value="S-adenosyl-L-methionine-dependent methyltransferases"/>
    <property type="match status" value="1"/>
</dbReference>
<dbReference type="InterPro" id="IPR043502">
    <property type="entry name" value="DNA/RNA_pol_sf"/>
</dbReference>
<reference evidence="4 5" key="1">
    <citation type="submission" date="2024-02" db="EMBL/GenBank/DDBJ databases">
        <authorList>
            <person name="Chen Y."/>
            <person name="Shah S."/>
            <person name="Dougan E. K."/>
            <person name="Thang M."/>
            <person name="Chan C."/>
        </authorList>
    </citation>
    <scope>NUCLEOTIDE SEQUENCE [LARGE SCALE GENOMIC DNA]</scope>
</reference>
<dbReference type="SUPFAM" id="SSF56672">
    <property type="entry name" value="DNA/RNA polymerases"/>
    <property type="match status" value="1"/>
</dbReference>
<evidence type="ECO:0000313" key="4">
    <source>
        <dbReference type="EMBL" id="CAK9021218.1"/>
    </source>
</evidence>
<dbReference type="EMBL" id="CAXAMN010007335">
    <property type="protein sequence ID" value="CAK9021218.1"/>
    <property type="molecule type" value="Genomic_DNA"/>
</dbReference>
<feature type="compositionally biased region" description="Low complexity" evidence="1">
    <location>
        <begin position="1419"/>
        <end position="1430"/>
    </location>
</feature>
<name>A0ABP0K3I4_9DINO</name>
<evidence type="ECO:0000313" key="5">
    <source>
        <dbReference type="Proteomes" id="UP001642484"/>
    </source>
</evidence>
<dbReference type="Gene3D" id="3.30.420.10">
    <property type="entry name" value="Ribonuclease H-like superfamily/Ribonuclease H"/>
    <property type="match status" value="1"/>
</dbReference>
<dbReference type="Pfam" id="PF00078">
    <property type="entry name" value="RVT_1"/>
    <property type="match status" value="1"/>
</dbReference>
<dbReference type="InterPro" id="IPR002156">
    <property type="entry name" value="RNaseH_domain"/>
</dbReference>
<dbReference type="InterPro" id="IPR000477">
    <property type="entry name" value="RT_dom"/>
</dbReference>
<feature type="domain" description="Reverse transcriptase" evidence="2">
    <location>
        <begin position="1740"/>
        <end position="1988"/>
    </location>
</feature>
<evidence type="ECO:0000259" key="2">
    <source>
        <dbReference type="PROSITE" id="PS50878"/>
    </source>
</evidence>
<organism evidence="4 5">
    <name type="scientific">Durusdinium trenchii</name>
    <dbReference type="NCBI Taxonomy" id="1381693"/>
    <lineage>
        <taxon>Eukaryota</taxon>
        <taxon>Sar</taxon>
        <taxon>Alveolata</taxon>
        <taxon>Dinophyceae</taxon>
        <taxon>Suessiales</taxon>
        <taxon>Symbiodiniaceae</taxon>
        <taxon>Durusdinium</taxon>
    </lineage>
</organism>
<sequence length="2704" mass="301588">MDALIFGSPPREVGDRVDVVADVLVSATDGCGLRILPFGIECTLLGPHVPPGRVTFYGLEVFETTPCLVLVPASDFWWKRATDPKEPLAPFLLELCAGFGGMSIGAAFLGAVPAVSVDFSPLSIRHLRANSHGQVLDLDLNDPLAPRSVHAACPDHGFTGDGFRSLGSHIRLRIGQVLPQWGTWSEPDESELQLDTDELALYMDPRLGKEDRFLHPRELAALLGVPDSVQLILEPRESNCLLGLIASPIQMVWIYASLVENFQLATGSEEVLRATEVLDNYKKEILRQIHDGFPAMDSPPLHFQLWSNGACLEILCSRASTAGSLLSAERIQLEWGQHSQVTIGDTLPIATEAVLQQNGSYLLESHGKHQVRECPTGVLVVGIVHEGSLIIECVEPGSFLFSILRKHQLQHTLFLRDDLGRVYGADFGLWRSLRLTTLPWLVSGWHSLVGRGPPTHHTDGTRLGLGDPVIWSTLQSLIRQRGLTSAGPVLAFSPTQANAFLQAPSLPAPAAAATQGPAQILCIFPADEHWALLHGIIQSEGISWTYYDGLRDRLLSSARLLSRKISSWLGLSAVDFDTRSLFTQNEEYTCGTIAIIHACLALGFPGDFTEDHILRVHAHLLRHDRKGDFVGRGPTGRAETLSELAASKTPWAALKAEASKPAFRIRLVTPLELSQHVQDREKTHFGAFSSAKKQRGNKEKKLAARPIKVDPSAIELFPNTFVDEDGNTIGAIDFQDVAADHSGIALCNAEGAAPFFASGSLSSDALALALFDLPEEDIISAAHIQKCMIPAKYKATEEPVVFFGGLLQLGDIPVKRKASTSMPQPAIVASAVLKIQAYRDILGPSWDALSKAPIREIMEATPALQLCKDSKCTGKVADCLKAHPAVDEQYYGVILDLWSRLFTSMEGKRTEATEADCFSVLIRVPASMVQQILQQQPAGLFFEPRCQTTQGPDPRYRVIWLPGLDFLAASHQAKTCSKTICLMRIKQRFGVRVLAKDEATAFKALRPGVPFLDVEVKQVYSLMPLPHGTQKAAISALLKEWNWQAKPLQPGKGNAGHMAWTVGASDPPPQAIMPGFQLDIIITAVSKKASTVPKPTVMATRKTEQHIRNMAATSQAASTDPWHNGHSKDPWANFRSSQASSSLAAPAAPVRRYDDLAKEIRPVCFWLYLGQRAHILQGLVLFSGASPSFLLHALALLLCGDLGRIQFSLHHVGAQSIILASIYGFPRGPTWPAAQELTSQLLAFISEHLVVGYNGLAVIAGDFNFSPGELAEMQLWTSYGWQEAQLLAHHRWHTPIQPTCKGSTHRDQLWLSPRLAALCSEVSVEDIFLDHSTVIASFDLSEVPHTYLTWPRPSEVPWTGIAVDDWHTHLVPPEVWCHQDATVYYQHFARQFEDSLDGHWSSQPGQPLPSRCKGRAQRTSPTTQLSTPPSCKAHRPGELALTYRLPGRAVLLWYKQLRRLQSYLHSIRKGTATIEATIYRAELWHCIRHAKGFKDGFPSWWNCQEFVLTIGEFPLFPPSRNLAEVLFATFLQAFREFETWHFNQRLDILKAKRQATMEGLFQDLRPPGREQVDCLWRDEEFTPLLEADDEGVIHLDEPATLAKNSIWLLDGLPAAITPIADTVVLVDMPSVVSDCSSLTQRIFASTTGEIHEALGRFWQDRWYLSEPPSQEAWTRITAFTQAFMPMGRFSFGPITINQWRASVKRFKPRAARGADGFGKQDLQFMTDSQILALLSLLEAIETGQAGWPTQMLEAFVIALAKKDCSHTPDHFRPIALLSIVYRCWSSLRARQFLRQLIAYIHTDAYGFLPEKETAQIWLLLQAHIECCLQAAMPLGGLSTDVVKAFNHIQRPPLFFLAAHVGAPPRLLQPWADFLVGLRRRFIVHNELGEAYLSNVGFPEGDPLSTAAMALLDWSMHVYQSRFAPSARTYSFVDNISIAGHQAQHVAMAYFSLQAFMALWGLLLDFSKTYLWGTTSDMRSQLRPLGLPLYEDALELGGALSFGAAWRNRLLRAKGTKLEDCWTRLRRSTASLAFKLKALPIVCWNKALHGSEACPLGLQHLQALRRQATSALGLRVGGANPLLRLSLSEPPTAEPAFFLLVRVVDCLRRLCFKSPELLDRWQSFMRAYSGRTLPGPFTRLVTCLSEVGWSVTAPPLVLDHDGFEHDLLALPRQAVHELLLDGWLQHVAHIVNKRHTMSDLAGMDTYLSRLDHDQLTAKQLAQTLALKEGAFISAWHQAKFDCTKQAFCAFCRVADHPGHWLSCPRFQDLRLHNPELTEAAGCWPQCTVHHLLVPRADFAFELKEYFLQLPAPGDFLSKPEEGLQELFTDGSSIDFVPGYIRAAAWAIQNATTGQPVATGHLTGLLQTVNRAELTAILVCVRWVLNFRARARIWTDSKYAHNWLRAGLELHVSQVPPSVDNHDLINELLADTALLDQGQLEIRWLPSHLALERCETASEEWAVLWNDQADRQAIRSNLDRSDTFWRLVARGQERVDTWVPFLRDLRRFHLEVGDHLRTAQTDEADQVVDDTPWEEGVQHCSLDARLPEAWMSTFQLFKSDRVAEYAHWLLEAIRPLQDESADFLPVSFIELTLYLFEREDFTIPHVREGQDLLIAPRRLFNRPTLARMVHAVRGAVREVCDFFDLSCYLTRGPRLESHIFLPCDCLILRPRPEVRSQLRELTSTFSGGRGIRKTADLARPPPSDRR</sequence>
<feature type="domain" description="RNase H type-1" evidence="3">
    <location>
        <begin position="2319"/>
        <end position="2476"/>
    </location>
</feature>
<dbReference type="InterPro" id="IPR036397">
    <property type="entry name" value="RNaseH_sf"/>
</dbReference>
<feature type="region of interest" description="Disordered" evidence="1">
    <location>
        <begin position="1398"/>
        <end position="1433"/>
    </location>
</feature>
<dbReference type="InterPro" id="IPR029063">
    <property type="entry name" value="SAM-dependent_MTases_sf"/>
</dbReference>
<comment type="caution">
    <text evidence="4">The sequence shown here is derived from an EMBL/GenBank/DDBJ whole genome shotgun (WGS) entry which is preliminary data.</text>
</comment>
<gene>
    <name evidence="4" type="ORF">CCMP2556_LOCUS14378</name>
</gene>
<dbReference type="PROSITE" id="PS50878">
    <property type="entry name" value="RT_POL"/>
    <property type="match status" value="1"/>
</dbReference>
<dbReference type="PANTHER" id="PTHR19446">
    <property type="entry name" value="REVERSE TRANSCRIPTASES"/>
    <property type="match status" value="1"/>
</dbReference>
<accession>A0ABP0K3I4</accession>
<dbReference type="PROSITE" id="PS50879">
    <property type="entry name" value="RNASE_H_1"/>
    <property type="match status" value="1"/>
</dbReference>
<dbReference type="SUPFAM" id="SSF56219">
    <property type="entry name" value="DNase I-like"/>
    <property type="match status" value="1"/>
</dbReference>
<dbReference type="Proteomes" id="UP001642484">
    <property type="component" value="Unassembled WGS sequence"/>
</dbReference>
<dbReference type="SUPFAM" id="SSF53098">
    <property type="entry name" value="Ribonuclease H-like"/>
    <property type="match status" value="1"/>
</dbReference>
<dbReference type="InterPro" id="IPR036691">
    <property type="entry name" value="Endo/exonu/phosph_ase_sf"/>
</dbReference>
<evidence type="ECO:0000256" key="1">
    <source>
        <dbReference type="SAM" id="MobiDB-lite"/>
    </source>
</evidence>
<keyword evidence="5" id="KW-1185">Reference proteome</keyword>